<proteinExistence type="predicted"/>
<dbReference type="NCBIfam" id="NF038145">
    <property type="entry name" value="Hvo_1808_fam"/>
    <property type="match status" value="1"/>
</dbReference>
<dbReference type="EMBL" id="HF582854">
    <property type="protein sequence ID" value="CCQ38024.1"/>
    <property type="molecule type" value="Genomic_DNA"/>
</dbReference>
<reference evidence="1 2" key="1">
    <citation type="journal article" date="2013" name="Genome Announc.">
        <title>Genome of the haloarchaeon Natronomonas moolapensis, a neutrophilic member of a previously haloalkaliphilic genus.</title>
        <authorList>
            <person name="Dyall-Smith M.L."/>
            <person name="Pfeiffer F."/>
            <person name="Oberwinkler T."/>
            <person name="Klee K."/>
            <person name="Rampp M."/>
            <person name="Palm P."/>
            <person name="Gross K."/>
            <person name="Schuster S.C."/>
            <person name="Oesterhelt D."/>
        </authorList>
    </citation>
    <scope>NUCLEOTIDE SEQUENCE [LARGE SCALE GENOMIC DNA]</scope>
    <source>
        <strain evidence="2">DSM 18674 / JCM 14361 / 8.8.11</strain>
    </source>
</reference>
<dbReference type="InterPro" id="IPR047792">
    <property type="entry name" value="Hvo_1808-like"/>
</dbReference>
<dbReference type="KEGG" id="nmo:Nmlp_3913"/>
<dbReference type="STRING" id="268739.Nmlp_3913"/>
<dbReference type="GeneID" id="14652145"/>
<dbReference type="Proteomes" id="UP000011867">
    <property type="component" value="Chromosome"/>
</dbReference>
<dbReference type="AlphaFoldDB" id="M1XLN3"/>
<evidence type="ECO:0000313" key="2">
    <source>
        <dbReference type="Proteomes" id="UP000011867"/>
    </source>
</evidence>
<sequence length="488" mass="53486">MTRRPVAAVALVAVVVLSGCAVGYQPNVPERSEPPREDRLGYYDGYWYDDTFEFDAEEGLDEGETEAVVSRAMARIQLLRGLRFEADVDVELMTREAFNEEFDDVRRDPPEGQRALDNAQHEALFLVGPDRDVVDVRRRNQGGTILGFYQPSEERLVVVSANRPATLDDELTLAHELVHALQDQRFGLRPPAEATADAANARNGLVEGDATVVERAYERRCESGAWQCVEVGEDAGGTLPPEFNWGVYFFGFFPYAEGPGFVEHHRDDGNWSAVDAMHEAYPTTSAEIIAPEASGSDGYGEATVRDRNRGGWERVTVEDGPDAATVGRAGLASMFAYTAYAGERAGVIDRDEFRNTGSSGLDPDSPYTYDVPYTEGWYDDRLHAYERDGETAYVWNVTFDDAEDAAAFRDGYGRVIEHWGGQRRASAGGETVWTLDDRGRFAGAIRVQRERRSVTVVKAPSRAALGSVYAPARAPPAGVGAQSGAAAG</sequence>
<evidence type="ECO:0000313" key="1">
    <source>
        <dbReference type="EMBL" id="CCQ38024.1"/>
    </source>
</evidence>
<dbReference type="HOGENOM" id="CLU_027187_0_0_2"/>
<keyword evidence="2" id="KW-1185">Reference proteome</keyword>
<dbReference type="RefSeq" id="WP_015410750.1">
    <property type="nucleotide sequence ID" value="NC_020388.1"/>
</dbReference>
<evidence type="ECO:0008006" key="3">
    <source>
        <dbReference type="Google" id="ProtNLM"/>
    </source>
</evidence>
<dbReference type="PROSITE" id="PS51257">
    <property type="entry name" value="PROKAR_LIPOPROTEIN"/>
    <property type="match status" value="1"/>
</dbReference>
<gene>
    <name evidence="1" type="ordered locus">Nmlp_3913</name>
</gene>
<dbReference type="eggNOG" id="arCOG02980">
    <property type="taxonomic scope" value="Archaea"/>
</dbReference>
<name>M1XLN3_NATM8</name>
<organism evidence="1 2">
    <name type="scientific">Natronomonas moolapensis (strain DSM 18674 / CECT 7526 / JCM 14361 / 8.8.11)</name>
    <dbReference type="NCBI Taxonomy" id="268739"/>
    <lineage>
        <taxon>Archaea</taxon>
        <taxon>Methanobacteriati</taxon>
        <taxon>Methanobacteriota</taxon>
        <taxon>Stenosarchaea group</taxon>
        <taxon>Halobacteria</taxon>
        <taxon>Halobacteriales</taxon>
        <taxon>Natronomonadaceae</taxon>
        <taxon>Natronomonas</taxon>
    </lineage>
</organism>
<dbReference type="OrthoDB" id="85977at2157"/>
<protein>
    <recommendedName>
        <fullName evidence="3">DUF4157 domain-containing protein</fullName>
    </recommendedName>
</protein>
<accession>M1XLN3</accession>